<keyword evidence="4" id="KW-1003">Cell membrane</keyword>
<dbReference type="Proteomes" id="UP001602119">
    <property type="component" value="Unassembled WGS sequence"/>
</dbReference>
<feature type="transmembrane region" description="Helical" evidence="9">
    <location>
        <begin position="333"/>
        <end position="352"/>
    </location>
</feature>
<feature type="transmembrane region" description="Helical" evidence="9">
    <location>
        <begin position="57"/>
        <end position="78"/>
    </location>
</feature>
<dbReference type="PANTHER" id="PTHR43528:SF1">
    <property type="entry name" value="ALPHA-KETOGLUTARATE PERMEASE"/>
    <property type="match status" value="1"/>
</dbReference>
<dbReference type="Pfam" id="PF07690">
    <property type="entry name" value="MFS_1"/>
    <property type="match status" value="1"/>
</dbReference>
<accession>A0ABW6V7B2</accession>
<evidence type="ECO:0000256" key="5">
    <source>
        <dbReference type="ARBA" id="ARBA00022692"/>
    </source>
</evidence>
<evidence type="ECO:0000313" key="11">
    <source>
        <dbReference type="EMBL" id="MFF4775203.1"/>
    </source>
</evidence>
<proteinExistence type="inferred from homology"/>
<evidence type="ECO:0000256" key="4">
    <source>
        <dbReference type="ARBA" id="ARBA00022475"/>
    </source>
</evidence>
<dbReference type="InterPro" id="IPR051084">
    <property type="entry name" value="H+-coupled_symporters"/>
</dbReference>
<dbReference type="Pfam" id="PF00083">
    <property type="entry name" value="Sugar_tr"/>
    <property type="match status" value="1"/>
</dbReference>
<reference evidence="11 12" key="1">
    <citation type="submission" date="2024-10" db="EMBL/GenBank/DDBJ databases">
        <title>The Natural Products Discovery Center: Release of the First 8490 Sequenced Strains for Exploring Actinobacteria Biosynthetic Diversity.</title>
        <authorList>
            <person name="Kalkreuter E."/>
            <person name="Kautsar S.A."/>
            <person name="Yang D."/>
            <person name="Bader C.D."/>
            <person name="Teijaro C.N."/>
            <person name="Fluegel L."/>
            <person name="Davis C.M."/>
            <person name="Simpson J.R."/>
            <person name="Lauterbach L."/>
            <person name="Steele A.D."/>
            <person name="Gui C."/>
            <person name="Meng S."/>
            <person name="Li G."/>
            <person name="Viehrig K."/>
            <person name="Ye F."/>
            <person name="Su P."/>
            <person name="Kiefer A.F."/>
            <person name="Nichols A."/>
            <person name="Cepeda A.J."/>
            <person name="Yan W."/>
            <person name="Fan B."/>
            <person name="Jiang Y."/>
            <person name="Adhikari A."/>
            <person name="Zheng C.-J."/>
            <person name="Schuster L."/>
            <person name="Cowan T.M."/>
            <person name="Smanski M.J."/>
            <person name="Chevrette M.G."/>
            <person name="De Carvalho L.P.S."/>
            <person name="Shen B."/>
        </authorList>
    </citation>
    <scope>NUCLEOTIDE SEQUENCE [LARGE SCALE GENOMIC DNA]</scope>
    <source>
        <strain evidence="11 12">NPDC001281</strain>
    </source>
</reference>
<evidence type="ECO:0000256" key="9">
    <source>
        <dbReference type="SAM" id="Phobius"/>
    </source>
</evidence>
<feature type="transmembrane region" description="Helical" evidence="9">
    <location>
        <begin position="243"/>
        <end position="261"/>
    </location>
</feature>
<evidence type="ECO:0000256" key="7">
    <source>
        <dbReference type="ARBA" id="ARBA00022989"/>
    </source>
</evidence>
<feature type="transmembrane region" description="Helical" evidence="9">
    <location>
        <begin position="90"/>
        <end position="108"/>
    </location>
</feature>
<feature type="transmembrane region" description="Helical" evidence="9">
    <location>
        <begin position="163"/>
        <end position="184"/>
    </location>
</feature>
<dbReference type="PANTHER" id="PTHR43528">
    <property type="entry name" value="ALPHA-KETOGLUTARATE PERMEASE"/>
    <property type="match status" value="1"/>
</dbReference>
<evidence type="ECO:0000256" key="2">
    <source>
        <dbReference type="ARBA" id="ARBA00008240"/>
    </source>
</evidence>
<dbReference type="InterPro" id="IPR011701">
    <property type="entry name" value="MFS"/>
</dbReference>
<dbReference type="SUPFAM" id="SSF103473">
    <property type="entry name" value="MFS general substrate transporter"/>
    <property type="match status" value="1"/>
</dbReference>
<keyword evidence="5 9" id="KW-0812">Transmembrane</keyword>
<keyword evidence="8 9" id="KW-0472">Membrane</keyword>
<protein>
    <submittedName>
        <fullName evidence="11">MFS transporter</fullName>
    </submittedName>
</protein>
<gene>
    <name evidence="11" type="ORF">ACFY05_20330</name>
</gene>
<feature type="transmembrane region" description="Helical" evidence="9">
    <location>
        <begin position="308"/>
        <end position="327"/>
    </location>
</feature>
<dbReference type="PROSITE" id="PS50850">
    <property type="entry name" value="MFS"/>
    <property type="match status" value="1"/>
</dbReference>
<dbReference type="RefSeq" id="WP_387343387.1">
    <property type="nucleotide sequence ID" value="NZ_JBIAXI010000011.1"/>
</dbReference>
<organism evidence="11 12">
    <name type="scientific">Microtetraspora fusca</name>
    <dbReference type="NCBI Taxonomy" id="1997"/>
    <lineage>
        <taxon>Bacteria</taxon>
        <taxon>Bacillati</taxon>
        <taxon>Actinomycetota</taxon>
        <taxon>Actinomycetes</taxon>
        <taxon>Streptosporangiales</taxon>
        <taxon>Streptosporangiaceae</taxon>
        <taxon>Microtetraspora</taxon>
    </lineage>
</organism>
<evidence type="ECO:0000256" key="3">
    <source>
        <dbReference type="ARBA" id="ARBA00022448"/>
    </source>
</evidence>
<feature type="transmembrane region" description="Helical" evidence="9">
    <location>
        <begin position="190"/>
        <end position="211"/>
    </location>
</feature>
<dbReference type="PROSITE" id="PS00216">
    <property type="entry name" value="SUGAR_TRANSPORT_1"/>
    <property type="match status" value="1"/>
</dbReference>
<dbReference type="Gene3D" id="1.20.1250.20">
    <property type="entry name" value="MFS general substrate transporter like domains"/>
    <property type="match status" value="2"/>
</dbReference>
<evidence type="ECO:0000256" key="6">
    <source>
        <dbReference type="ARBA" id="ARBA00022847"/>
    </source>
</evidence>
<feature type="transmembrane region" description="Helical" evidence="9">
    <location>
        <begin position="114"/>
        <end position="133"/>
    </location>
</feature>
<evidence type="ECO:0000256" key="1">
    <source>
        <dbReference type="ARBA" id="ARBA00004651"/>
    </source>
</evidence>
<evidence type="ECO:0000256" key="8">
    <source>
        <dbReference type="ARBA" id="ARBA00023136"/>
    </source>
</evidence>
<evidence type="ECO:0000259" key="10">
    <source>
        <dbReference type="PROSITE" id="PS50850"/>
    </source>
</evidence>
<comment type="caution">
    <text evidence="11">The sequence shown here is derived from an EMBL/GenBank/DDBJ whole genome shotgun (WGS) entry which is preliminary data.</text>
</comment>
<evidence type="ECO:0000313" key="12">
    <source>
        <dbReference type="Proteomes" id="UP001602119"/>
    </source>
</evidence>
<dbReference type="InterPro" id="IPR020846">
    <property type="entry name" value="MFS_dom"/>
</dbReference>
<keyword evidence="12" id="KW-1185">Reference proteome</keyword>
<comment type="similarity">
    <text evidence="2">Belongs to the major facilitator superfamily. Metabolite:H+ Symporter (MHS) family (TC 2.A.1.6) family.</text>
</comment>
<keyword evidence="7 9" id="KW-1133">Transmembrane helix</keyword>
<dbReference type="InterPro" id="IPR036259">
    <property type="entry name" value="MFS_trans_sf"/>
</dbReference>
<comment type="subcellular location">
    <subcellularLocation>
        <location evidence="1">Cell membrane</location>
        <topology evidence="1">Multi-pass membrane protein</topology>
    </subcellularLocation>
</comment>
<name>A0ABW6V7B2_MICFU</name>
<dbReference type="PROSITE" id="PS00217">
    <property type="entry name" value="SUGAR_TRANSPORT_2"/>
    <property type="match status" value="1"/>
</dbReference>
<sequence>MSGHPQPPDAAPRPFRKAVAAAAIGNFIEWYDFALYGFFAKAIADTFFPSGDARASLLLTFAVFGMSFVVRPLGGLVFGYMGDRIGRRASLSLIVILISVASAAMAFVPGYDAIGIAAPILIFALRCVQGISAGGEWASSASYVVEHAPPGRRAFAGSWQTSTIALGMLTAALSAVAVSLSMGAEAAASWGWRVPFLVSLPLGLVGLYLRLRLGESPEFEKVDPGEAERRPLRATLSRDWRSILLIAGLTAAPTMCTYVLLVYGPTFLMTDLGMDPQQARLAGVAGFAFMAVAVVPASMLSDRFGRRPFLIAGAIWVAVSSLLTLSLMHTGRWYLVVAGLILTLVGDVMMLAPQPALFCELFPTSRRTSGVSIGYNLGVILFGGAGPYIAGTLVEVTASTYAPGWYLMGGATLSLIAATMTPETLRTSLRDGVTGLIGRRGNDPANLSVHEIAEA</sequence>
<feature type="transmembrane region" description="Helical" evidence="9">
    <location>
        <begin position="373"/>
        <end position="390"/>
    </location>
</feature>
<dbReference type="InterPro" id="IPR005829">
    <property type="entry name" value="Sugar_transporter_CS"/>
</dbReference>
<feature type="transmembrane region" description="Helical" evidence="9">
    <location>
        <begin position="402"/>
        <end position="420"/>
    </location>
</feature>
<dbReference type="InterPro" id="IPR005828">
    <property type="entry name" value="MFS_sugar_transport-like"/>
</dbReference>
<dbReference type="EMBL" id="JBIAXI010000011">
    <property type="protein sequence ID" value="MFF4775203.1"/>
    <property type="molecule type" value="Genomic_DNA"/>
</dbReference>
<feature type="domain" description="Major facilitator superfamily (MFS) profile" evidence="10">
    <location>
        <begin position="18"/>
        <end position="426"/>
    </location>
</feature>
<keyword evidence="6" id="KW-0769">Symport</keyword>
<keyword evidence="3" id="KW-0813">Transport</keyword>
<feature type="transmembrane region" description="Helical" evidence="9">
    <location>
        <begin position="281"/>
        <end position="301"/>
    </location>
</feature>